<evidence type="ECO:0000313" key="5">
    <source>
        <dbReference type="Proteomes" id="UP000285961"/>
    </source>
</evidence>
<evidence type="ECO:0000313" key="4">
    <source>
        <dbReference type="EMBL" id="RJP65903.1"/>
    </source>
</evidence>
<comment type="caution">
    <text evidence="4">The sequence shown here is derived from an EMBL/GenBank/DDBJ whole genome shotgun (WGS) entry which is preliminary data.</text>
</comment>
<dbReference type="Pfam" id="PF01370">
    <property type="entry name" value="Epimerase"/>
    <property type="match status" value="1"/>
</dbReference>
<evidence type="ECO:0000259" key="3">
    <source>
        <dbReference type="Pfam" id="PF08338"/>
    </source>
</evidence>
<dbReference type="EMBL" id="QZKI01000121">
    <property type="protein sequence ID" value="RJP65903.1"/>
    <property type="molecule type" value="Genomic_DNA"/>
</dbReference>
<protein>
    <submittedName>
        <fullName evidence="4">TIGR01777 family protein</fullName>
    </submittedName>
</protein>
<dbReference type="Gene3D" id="3.40.50.720">
    <property type="entry name" value="NAD(P)-binding Rossmann-like Domain"/>
    <property type="match status" value="1"/>
</dbReference>
<name>A0A419ERD5_9BACT</name>
<dbReference type="PANTHER" id="PTHR11092:SF0">
    <property type="entry name" value="EPIMERASE FAMILY PROTEIN SDR39U1"/>
    <property type="match status" value="1"/>
</dbReference>
<dbReference type="InterPro" id="IPR013549">
    <property type="entry name" value="DUF1731"/>
</dbReference>
<proteinExistence type="inferred from homology"/>
<dbReference type="PANTHER" id="PTHR11092">
    <property type="entry name" value="SUGAR NUCLEOTIDE EPIMERASE RELATED"/>
    <property type="match status" value="1"/>
</dbReference>
<sequence>MKALITGGLGFVGTQLCSRLLKKGHAVTIVDHSPRPHSGTPPEVKYVAGDTTARGSWQDEVGKQDAIINLAGASIFRRWTDETKKLIHDSRVLTTRNVVEAMAQKRDVTLCSASAVGYYGFRGDEEVTEKGKPGDDFLARLCSDWENEAHKASRDGARVVVTRFGIVLGKTGGALGQMIPAFKWFVGGPLGSGNQWFSWIHMEDLLGAILFVLEKHDLEGPVNLCSPNPVRNKELAKALGKILGRPSFLKAPGFMIRAILGEFGSVLLEGQRVIPDRLLKEGFAFHYPELTDALQEVVGKKR</sequence>
<evidence type="ECO:0000259" key="2">
    <source>
        <dbReference type="Pfam" id="PF01370"/>
    </source>
</evidence>
<gene>
    <name evidence="4" type="ORF">C4532_16895</name>
</gene>
<dbReference type="InterPro" id="IPR036291">
    <property type="entry name" value="NAD(P)-bd_dom_sf"/>
</dbReference>
<dbReference type="Pfam" id="PF08338">
    <property type="entry name" value="DUF1731"/>
    <property type="match status" value="1"/>
</dbReference>
<accession>A0A419ERD5</accession>
<dbReference type="InterPro" id="IPR010099">
    <property type="entry name" value="SDR39U1"/>
</dbReference>
<evidence type="ECO:0000256" key="1">
    <source>
        <dbReference type="ARBA" id="ARBA00009353"/>
    </source>
</evidence>
<dbReference type="SUPFAM" id="SSF51735">
    <property type="entry name" value="NAD(P)-binding Rossmann-fold domains"/>
    <property type="match status" value="1"/>
</dbReference>
<dbReference type="NCBIfam" id="TIGR01777">
    <property type="entry name" value="yfcH"/>
    <property type="match status" value="1"/>
</dbReference>
<reference evidence="4 5" key="1">
    <citation type="journal article" date="2017" name="ISME J.">
        <title>Energy and carbon metabolisms in a deep terrestrial subsurface fluid microbial community.</title>
        <authorList>
            <person name="Momper L."/>
            <person name="Jungbluth S.P."/>
            <person name="Lee M.D."/>
            <person name="Amend J.P."/>
        </authorList>
    </citation>
    <scope>NUCLEOTIDE SEQUENCE [LARGE SCALE GENOMIC DNA]</scope>
    <source>
        <strain evidence="4">SURF_17</strain>
    </source>
</reference>
<dbReference type="InterPro" id="IPR001509">
    <property type="entry name" value="Epimerase_deHydtase"/>
</dbReference>
<feature type="domain" description="NAD-dependent epimerase/dehydratase" evidence="2">
    <location>
        <begin position="3"/>
        <end position="218"/>
    </location>
</feature>
<comment type="similarity">
    <text evidence="1">Belongs to the NAD(P)-dependent epimerase/dehydratase family. SDR39U1 subfamily.</text>
</comment>
<feature type="domain" description="DUF1731" evidence="3">
    <location>
        <begin position="251"/>
        <end position="296"/>
    </location>
</feature>
<dbReference type="AlphaFoldDB" id="A0A419ERD5"/>
<dbReference type="Proteomes" id="UP000285961">
    <property type="component" value="Unassembled WGS sequence"/>
</dbReference>
<dbReference type="CDD" id="cd05242">
    <property type="entry name" value="SDR_a8"/>
    <property type="match status" value="1"/>
</dbReference>
<organism evidence="4 5">
    <name type="scientific">Candidatus Abyssobacteria bacterium SURF_17</name>
    <dbReference type="NCBI Taxonomy" id="2093361"/>
    <lineage>
        <taxon>Bacteria</taxon>
        <taxon>Pseudomonadati</taxon>
        <taxon>Candidatus Hydrogenedentota</taxon>
        <taxon>Candidatus Abyssobacteria</taxon>
    </lineage>
</organism>